<dbReference type="OrthoDB" id="9806704at2"/>
<gene>
    <name evidence="3" type="primary">cyaA_2</name>
    <name evidence="3" type="ORF">Pla8534_29660</name>
</gene>
<dbReference type="Gene3D" id="6.10.340.10">
    <property type="match status" value="1"/>
</dbReference>
<dbReference type="EC" id="4.6.1.1" evidence="3"/>
<accession>A0A518DTJ6</accession>
<dbReference type="InterPro" id="IPR029151">
    <property type="entry name" value="Sensor-like_sf"/>
</dbReference>
<keyword evidence="3" id="KW-0456">Lyase</keyword>
<reference evidence="3 4" key="1">
    <citation type="submission" date="2019-02" db="EMBL/GenBank/DDBJ databases">
        <title>Deep-cultivation of Planctomycetes and their phenomic and genomic characterization uncovers novel biology.</title>
        <authorList>
            <person name="Wiegand S."/>
            <person name="Jogler M."/>
            <person name="Boedeker C."/>
            <person name="Pinto D."/>
            <person name="Vollmers J."/>
            <person name="Rivas-Marin E."/>
            <person name="Kohn T."/>
            <person name="Peeters S.H."/>
            <person name="Heuer A."/>
            <person name="Rast P."/>
            <person name="Oberbeckmann S."/>
            <person name="Bunk B."/>
            <person name="Jeske O."/>
            <person name="Meyerdierks A."/>
            <person name="Storesund J.E."/>
            <person name="Kallscheuer N."/>
            <person name="Luecker S."/>
            <person name="Lage O.M."/>
            <person name="Pohl T."/>
            <person name="Merkel B.J."/>
            <person name="Hornburger P."/>
            <person name="Mueller R.-W."/>
            <person name="Bruemmer F."/>
            <person name="Labrenz M."/>
            <person name="Spormann A.M."/>
            <person name="Op den Camp H."/>
            <person name="Overmann J."/>
            <person name="Amann R."/>
            <person name="Jetten M.S.M."/>
            <person name="Mascher T."/>
            <person name="Medema M.H."/>
            <person name="Devos D.P."/>
            <person name="Kaster A.-K."/>
            <person name="Ovreas L."/>
            <person name="Rohde M."/>
            <person name="Galperin M.Y."/>
            <person name="Jogler C."/>
        </authorList>
    </citation>
    <scope>NUCLEOTIDE SEQUENCE [LARGE SCALE GENOMIC DNA]</scope>
    <source>
        <strain evidence="3 4">Pla85_3_4</strain>
    </source>
</reference>
<sequence length="712" mass="79741">MKKISIRTSLMRNFLALVLGISVTILVLLLIDAQRSVRELSERLIDESSDRAEENMGRFFDSVEKLLAASRGWWEGGLIAYKSRSDLERINAIYRPLLEEHDQLSSVMLAHDGGFEYLLLSDPRGGDDYAWYNRVVWADRGPESGFEARWASDFQLVRGGPLPPELESYDPRSRPYYQTSTAGEVHWTDPYYFFVTHEAGMTAAYKWRDPVDGREKLVALDLLLNDLSQFSATRRPSPHGKIFVLHSDGSLIGLPVDPRWSSPEELRQRLQQPTAQADQRAELATAESLDLPVVNHAIKEWRRLQGEDFSHFSLYEGGETWWAGFRPVPVGNQQLWIGVVVPERDFLARASRRRNQLLGVLALALLAAVGMTIGLARRYSQPLEALADQSARVRELDLGEAVAVQSPLREVTQLAEANAQMITTLDSFSRYVPVDLVRQLLRRGEVAKIGGRDAELTILFTDIVGFTTIAETMEPSRLTEQMAEYFDVMLTELLAEQATVDKFVGDAIVAFWGAPEADPEQALHAVRAVLRCQTRLAELNAQWIARGWPAMPTCFGLNGGSAVVGNIGAPRRMNYTILGDNVNTASRLEGLNRAYGTGALATAAVVDSAGPRFAWRRIDRVTVKGKSEILEIYEPLGEHASLAPQVKARARCYEQAYAAYADRRFPQALEILEREPVQAEDPPSQWLAERCRIFQQDPPPASWDGVTRYATK</sequence>
<dbReference type="Gene3D" id="3.30.450.20">
    <property type="entry name" value="PAS domain"/>
    <property type="match status" value="1"/>
</dbReference>
<dbReference type="Pfam" id="PF00211">
    <property type="entry name" value="Guanylate_cyc"/>
    <property type="match status" value="1"/>
</dbReference>
<dbReference type="EMBL" id="CP036433">
    <property type="protein sequence ID" value="QDU95154.1"/>
    <property type="molecule type" value="Genomic_DNA"/>
</dbReference>
<protein>
    <submittedName>
        <fullName evidence="3">Adenylate cyclase 1</fullName>
        <ecNumber evidence="3">4.6.1.1</ecNumber>
    </submittedName>
</protein>
<dbReference type="PANTHER" id="PTHR43081">
    <property type="entry name" value="ADENYLATE CYCLASE, TERMINAL-DIFFERENTIATION SPECIFIC-RELATED"/>
    <property type="match status" value="1"/>
</dbReference>
<evidence type="ECO:0000259" key="2">
    <source>
        <dbReference type="PROSITE" id="PS50885"/>
    </source>
</evidence>
<dbReference type="SMART" id="SM00044">
    <property type="entry name" value="CYCc"/>
    <property type="match status" value="1"/>
</dbReference>
<dbReference type="SUPFAM" id="SSF103190">
    <property type="entry name" value="Sensory domain-like"/>
    <property type="match status" value="1"/>
</dbReference>
<dbReference type="Gene3D" id="3.30.70.1230">
    <property type="entry name" value="Nucleotide cyclase"/>
    <property type="match status" value="1"/>
</dbReference>
<dbReference type="GO" id="GO:0004016">
    <property type="term" value="F:adenylate cyclase activity"/>
    <property type="evidence" value="ECO:0007669"/>
    <property type="project" value="UniProtKB-EC"/>
</dbReference>
<evidence type="ECO:0000259" key="1">
    <source>
        <dbReference type="PROSITE" id="PS50125"/>
    </source>
</evidence>
<name>A0A518DTJ6_9BACT</name>
<proteinExistence type="predicted"/>
<organism evidence="3 4">
    <name type="scientific">Lignipirellula cremea</name>
    <dbReference type="NCBI Taxonomy" id="2528010"/>
    <lineage>
        <taxon>Bacteria</taxon>
        <taxon>Pseudomonadati</taxon>
        <taxon>Planctomycetota</taxon>
        <taxon>Planctomycetia</taxon>
        <taxon>Pirellulales</taxon>
        <taxon>Pirellulaceae</taxon>
        <taxon>Lignipirellula</taxon>
    </lineage>
</organism>
<dbReference type="RefSeq" id="WP_145053921.1">
    <property type="nucleotide sequence ID" value="NZ_CP036433.1"/>
</dbReference>
<dbReference type="GO" id="GO:0016020">
    <property type="term" value="C:membrane"/>
    <property type="evidence" value="ECO:0007669"/>
    <property type="project" value="InterPro"/>
</dbReference>
<dbReference type="InterPro" id="IPR003660">
    <property type="entry name" value="HAMP_dom"/>
</dbReference>
<dbReference type="KEGG" id="lcre:Pla8534_29660"/>
<dbReference type="Proteomes" id="UP000317648">
    <property type="component" value="Chromosome"/>
</dbReference>
<dbReference type="SUPFAM" id="SSF55073">
    <property type="entry name" value="Nucleotide cyclase"/>
    <property type="match status" value="1"/>
</dbReference>
<evidence type="ECO:0000313" key="3">
    <source>
        <dbReference type="EMBL" id="QDU95154.1"/>
    </source>
</evidence>
<feature type="domain" description="Guanylate cyclase" evidence="1">
    <location>
        <begin position="457"/>
        <end position="589"/>
    </location>
</feature>
<dbReference type="AlphaFoldDB" id="A0A518DTJ6"/>
<dbReference type="CDD" id="cd07302">
    <property type="entry name" value="CHD"/>
    <property type="match status" value="1"/>
</dbReference>
<dbReference type="InterPro" id="IPR029787">
    <property type="entry name" value="Nucleotide_cyclase"/>
</dbReference>
<dbReference type="GO" id="GO:0035556">
    <property type="term" value="P:intracellular signal transduction"/>
    <property type="evidence" value="ECO:0007669"/>
    <property type="project" value="InterPro"/>
</dbReference>
<dbReference type="InterPro" id="IPR050697">
    <property type="entry name" value="Adenylyl/Guanylyl_Cyclase_3/4"/>
</dbReference>
<keyword evidence="4" id="KW-1185">Reference proteome</keyword>
<dbReference type="GO" id="GO:0006171">
    <property type="term" value="P:cAMP biosynthetic process"/>
    <property type="evidence" value="ECO:0007669"/>
    <property type="project" value="TreeGrafter"/>
</dbReference>
<dbReference type="PROSITE" id="PS50885">
    <property type="entry name" value="HAMP"/>
    <property type="match status" value="1"/>
</dbReference>
<dbReference type="InterPro" id="IPR001054">
    <property type="entry name" value="A/G_cyclase"/>
</dbReference>
<dbReference type="PROSITE" id="PS50125">
    <property type="entry name" value="GUANYLATE_CYCLASE_2"/>
    <property type="match status" value="1"/>
</dbReference>
<evidence type="ECO:0000313" key="4">
    <source>
        <dbReference type="Proteomes" id="UP000317648"/>
    </source>
</evidence>
<feature type="domain" description="HAMP" evidence="2">
    <location>
        <begin position="377"/>
        <end position="430"/>
    </location>
</feature>
<dbReference type="PANTHER" id="PTHR43081:SF1">
    <property type="entry name" value="ADENYLATE CYCLASE, TERMINAL-DIFFERENTIATION SPECIFIC"/>
    <property type="match status" value="1"/>
</dbReference>